<dbReference type="PROSITE" id="PS50931">
    <property type="entry name" value="HTH_LYSR"/>
    <property type="match status" value="1"/>
</dbReference>
<keyword evidence="2" id="KW-0805">Transcription regulation</keyword>
<dbReference type="SUPFAM" id="SSF53850">
    <property type="entry name" value="Periplasmic binding protein-like II"/>
    <property type="match status" value="1"/>
</dbReference>
<dbReference type="Proteomes" id="UP000622707">
    <property type="component" value="Unassembled WGS sequence"/>
</dbReference>
<dbReference type="EMBL" id="JAEQND010000004">
    <property type="protein sequence ID" value="MBL0425223.1"/>
    <property type="molecule type" value="Genomic_DNA"/>
</dbReference>
<protein>
    <submittedName>
        <fullName evidence="6">LysR family transcriptional regulator</fullName>
    </submittedName>
</protein>
<dbReference type="InterPro" id="IPR036388">
    <property type="entry name" value="WH-like_DNA-bd_sf"/>
</dbReference>
<gene>
    <name evidence="6" type="ORF">JI746_08890</name>
</gene>
<name>A0ABS1JLZ9_9BURK</name>
<comment type="similarity">
    <text evidence="1">Belongs to the LysR transcriptional regulatory family.</text>
</comment>
<dbReference type="Pfam" id="PF00126">
    <property type="entry name" value="HTH_1"/>
    <property type="match status" value="1"/>
</dbReference>
<dbReference type="Gene3D" id="3.40.190.290">
    <property type="match status" value="1"/>
</dbReference>
<dbReference type="Gene3D" id="1.10.10.10">
    <property type="entry name" value="Winged helix-like DNA-binding domain superfamily/Winged helix DNA-binding domain"/>
    <property type="match status" value="1"/>
</dbReference>
<dbReference type="PANTHER" id="PTHR30419">
    <property type="entry name" value="HTH-TYPE TRANSCRIPTIONAL REGULATOR YBHD"/>
    <property type="match status" value="1"/>
</dbReference>
<accession>A0ABS1JLZ9</accession>
<organism evidence="6 7">
    <name type="scientific">Ramlibacter alkalitolerans</name>
    <dbReference type="NCBI Taxonomy" id="2039631"/>
    <lineage>
        <taxon>Bacteria</taxon>
        <taxon>Pseudomonadati</taxon>
        <taxon>Pseudomonadota</taxon>
        <taxon>Betaproteobacteria</taxon>
        <taxon>Burkholderiales</taxon>
        <taxon>Comamonadaceae</taxon>
        <taxon>Ramlibacter</taxon>
    </lineage>
</organism>
<evidence type="ECO:0000256" key="3">
    <source>
        <dbReference type="ARBA" id="ARBA00023125"/>
    </source>
</evidence>
<feature type="domain" description="HTH lysR-type" evidence="5">
    <location>
        <begin position="13"/>
        <end position="70"/>
    </location>
</feature>
<dbReference type="InterPro" id="IPR036390">
    <property type="entry name" value="WH_DNA-bd_sf"/>
</dbReference>
<sequence length="312" mass="34123">MSTPTLQRLSSRLKLRHFVLLAELDRERSISRTAQQLNLAQPTVTRALAEIEDIFMTPLFVRGRRGLEATAAGELVLARARNALLDASALEQDLASLTAGFQGVLRIGVIPYLSNRTHDALWRHLLPLRPALGFVVEEATSDRLLEAVTSRRLDCAICRFTSARADSGLVQQHLYPQEPRLVVSRAAARRLARRGIDWGAFSSLKWILPPQHSPIRDMVHAIFASAGQQVPAPVLEAYAQKTVGSVLRQLPDAITILPDDIALEVAEASGASVLPQRLQWNLPPVGMVRRADLSNAQRVDGIAQALRGGSAA</sequence>
<dbReference type="InterPro" id="IPR050950">
    <property type="entry name" value="HTH-type_LysR_regulators"/>
</dbReference>
<keyword evidence="7" id="KW-1185">Reference proteome</keyword>
<evidence type="ECO:0000313" key="7">
    <source>
        <dbReference type="Proteomes" id="UP000622707"/>
    </source>
</evidence>
<evidence type="ECO:0000256" key="2">
    <source>
        <dbReference type="ARBA" id="ARBA00023015"/>
    </source>
</evidence>
<dbReference type="Pfam" id="PF03466">
    <property type="entry name" value="LysR_substrate"/>
    <property type="match status" value="1"/>
</dbReference>
<dbReference type="InterPro" id="IPR000847">
    <property type="entry name" value="LysR_HTH_N"/>
</dbReference>
<dbReference type="SUPFAM" id="SSF46785">
    <property type="entry name" value="Winged helix' DNA-binding domain"/>
    <property type="match status" value="1"/>
</dbReference>
<evidence type="ECO:0000256" key="1">
    <source>
        <dbReference type="ARBA" id="ARBA00009437"/>
    </source>
</evidence>
<evidence type="ECO:0000313" key="6">
    <source>
        <dbReference type="EMBL" id="MBL0425223.1"/>
    </source>
</evidence>
<keyword evidence="3" id="KW-0238">DNA-binding</keyword>
<dbReference type="RefSeq" id="WP_201688614.1">
    <property type="nucleotide sequence ID" value="NZ_JAEQND010000004.1"/>
</dbReference>
<dbReference type="InterPro" id="IPR005119">
    <property type="entry name" value="LysR_subst-bd"/>
</dbReference>
<proteinExistence type="inferred from homology"/>
<dbReference type="PANTHER" id="PTHR30419:SF8">
    <property type="entry name" value="NITROGEN ASSIMILATION TRANSCRIPTIONAL ACTIVATOR-RELATED"/>
    <property type="match status" value="1"/>
</dbReference>
<evidence type="ECO:0000256" key="4">
    <source>
        <dbReference type="ARBA" id="ARBA00023163"/>
    </source>
</evidence>
<keyword evidence="4" id="KW-0804">Transcription</keyword>
<comment type="caution">
    <text evidence="6">The sequence shown here is derived from an EMBL/GenBank/DDBJ whole genome shotgun (WGS) entry which is preliminary data.</text>
</comment>
<reference evidence="6 7" key="1">
    <citation type="journal article" date="2017" name="Int. J. Syst. Evol. Microbiol.">
        <title>Ramlibacter alkalitolerans sp. nov., alkali-tolerant bacterium isolated from soil of ginseng.</title>
        <authorList>
            <person name="Lee D.H."/>
            <person name="Cha C.J."/>
        </authorList>
    </citation>
    <scope>NUCLEOTIDE SEQUENCE [LARGE SCALE GENOMIC DNA]</scope>
    <source>
        <strain evidence="6 7">KACC 19305</strain>
    </source>
</reference>
<evidence type="ECO:0000259" key="5">
    <source>
        <dbReference type="PROSITE" id="PS50931"/>
    </source>
</evidence>